<evidence type="ECO:0000259" key="3">
    <source>
        <dbReference type="PROSITE" id="PS50043"/>
    </source>
</evidence>
<dbReference type="PANTHER" id="PTHR16305:SF35">
    <property type="entry name" value="TRANSCRIPTIONAL ACTIVATOR DOMAIN"/>
    <property type="match status" value="1"/>
</dbReference>
<dbReference type="RefSeq" id="WP_344723332.1">
    <property type="nucleotide sequence ID" value="NZ_BAAAUS010000019.1"/>
</dbReference>
<protein>
    <submittedName>
        <fullName evidence="4">AAA family ATPase</fullName>
    </submittedName>
</protein>
<accession>A0ABW4F7Y1</accession>
<dbReference type="Gene3D" id="3.40.50.300">
    <property type="entry name" value="P-loop containing nucleotide triphosphate hydrolases"/>
    <property type="match status" value="1"/>
</dbReference>
<name>A0ABW4F7Y1_9PSEU</name>
<dbReference type="SUPFAM" id="SSF52540">
    <property type="entry name" value="P-loop containing nucleoside triphosphate hydrolases"/>
    <property type="match status" value="1"/>
</dbReference>
<proteinExistence type="predicted"/>
<reference evidence="5" key="1">
    <citation type="journal article" date="2019" name="Int. J. Syst. Evol. Microbiol.">
        <title>The Global Catalogue of Microorganisms (GCM) 10K type strain sequencing project: providing services to taxonomists for standard genome sequencing and annotation.</title>
        <authorList>
            <consortium name="The Broad Institute Genomics Platform"/>
            <consortium name="The Broad Institute Genome Sequencing Center for Infectious Disease"/>
            <person name="Wu L."/>
            <person name="Ma J."/>
        </authorList>
    </citation>
    <scope>NUCLEOTIDE SEQUENCE [LARGE SCALE GENOMIC DNA]</scope>
    <source>
        <strain evidence="5">CCM 7043</strain>
    </source>
</reference>
<evidence type="ECO:0000313" key="5">
    <source>
        <dbReference type="Proteomes" id="UP001597114"/>
    </source>
</evidence>
<dbReference type="SUPFAM" id="SSF46894">
    <property type="entry name" value="C-terminal effector domain of the bipartite response regulators"/>
    <property type="match status" value="1"/>
</dbReference>
<evidence type="ECO:0000256" key="2">
    <source>
        <dbReference type="ARBA" id="ARBA00022840"/>
    </source>
</evidence>
<dbReference type="InterPro" id="IPR027417">
    <property type="entry name" value="P-loop_NTPase"/>
</dbReference>
<dbReference type="Proteomes" id="UP001597114">
    <property type="component" value="Unassembled WGS sequence"/>
</dbReference>
<keyword evidence="5" id="KW-1185">Reference proteome</keyword>
<dbReference type="Gene3D" id="1.10.10.10">
    <property type="entry name" value="Winged helix-like DNA-binding domain superfamily/Winged helix DNA-binding domain"/>
    <property type="match status" value="1"/>
</dbReference>
<keyword evidence="2" id="KW-0067">ATP-binding</keyword>
<dbReference type="CDD" id="cd06170">
    <property type="entry name" value="LuxR_C_like"/>
    <property type="match status" value="1"/>
</dbReference>
<comment type="caution">
    <text evidence="4">The sequence shown here is derived from an EMBL/GenBank/DDBJ whole genome shotgun (WGS) entry which is preliminary data.</text>
</comment>
<dbReference type="PANTHER" id="PTHR16305">
    <property type="entry name" value="TESTICULAR SOLUBLE ADENYLYL CYCLASE"/>
    <property type="match status" value="1"/>
</dbReference>
<dbReference type="InterPro" id="IPR036388">
    <property type="entry name" value="WH-like_DNA-bd_sf"/>
</dbReference>
<dbReference type="PRINTS" id="PR00038">
    <property type="entry name" value="HTHLUXR"/>
</dbReference>
<feature type="domain" description="HTH luxR-type" evidence="3">
    <location>
        <begin position="852"/>
        <end position="911"/>
    </location>
</feature>
<dbReference type="SMART" id="SM00421">
    <property type="entry name" value="HTH_LUXR"/>
    <property type="match status" value="1"/>
</dbReference>
<dbReference type="InterPro" id="IPR041664">
    <property type="entry name" value="AAA_16"/>
</dbReference>
<evidence type="ECO:0000256" key="1">
    <source>
        <dbReference type="ARBA" id="ARBA00022741"/>
    </source>
</evidence>
<organism evidence="4 5">
    <name type="scientific">Pseudonocardia yunnanensis</name>
    <dbReference type="NCBI Taxonomy" id="58107"/>
    <lineage>
        <taxon>Bacteria</taxon>
        <taxon>Bacillati</taxon>
        <taxon>Actinomycetota</taxon>
        <taxon>Actinomycetes</taxon>
        <taxon>Pseudonocardiales</taxon>
        <taxon>Pseudonocardiaceae</taxon>
        <taxon>Pseudonocardia</taxon>
    </lineage>
</organism>
<evidence type="ECO:0000313" key="4">
    <source>
        <dbReference type="EMBL" id="MFD1523723.1"/>
    </source>
</evidence>
<dbReference type="InterPro" id="IPR016032">
    <property type="entry name" value="Sig_transdc_resp-reg_C-effctor"/>
</dbReference>
<dbReference type="EMBL" id="JBHUCO010000069">
    <property type="protein sequence ID" value="MFD1523723.1"/>
    <property type="molecule type" value="Genomic_DNA"/>
</dbReference>
<dbReference type="Pfam" id="PF13191">
    <property type="entry name" value="AAA_16"/>
    <property type="match status" value="1"/>
</dbReference>
<dbReference type="PROSITE" id="PS50043">
    <property type="entry name" value="HTH_LUXR_2"/>
    <property type="match status" value="1"/>
</dbReference>
<dbReference type="Pfam" id="PF00196">
    <property type="entry name" value="GerE"/>
    <property type="match status" value="1"/>
</dbReference>
<dbReference type="InterPro" id="IPR000792">
    <property type="entry name" value="Tscrpt_reg_LuxR_C"/>
</dbReference>
<gene>
    <name evidence="4" type="ORF">ACFSJD_40000</name>
</gene>
<sequence length="911" mass="97985">MALRDRRSECEALDRSLKAVRSGESRALVVRGEPGVGKTALLEYLVERASGCRVARAAGVQSEMELPFAGLHQLCSPMLDQLAHLPGPQRDALATTFGLSNGDPPGRLLVGLAVLGLLAEVAREQPLVCVVDDVQWLDRASAQALMFAARRLGAESVAMIFASREPGEEQESDEEESTGLQELVVGGLPDEDARALLGSALPGPVDARVLDRIVGEARGNPLALLELPRGLTPAELAGGFGLPTTMALPKRIEESFRRQLAPLPADSRELLVIAAAEPLGDPVLIWRAAQWLGIGHEAAAPAVAAGLIEIAAQVRFRHPLLRSAVHRAAGVEEWQYAHRALAEAIDPDTDPDRRAWHRAQAAAGPDEDVAAELERSAGRAQSRGGRTAAAAFLERATHLTLQPQRRAERALAAAQAKHQAGAPDTALELLSAASAGPLDPLQRGRLELLRAQIAFTVSRGRDAPPLLLRAAKQLEPLDVRLARETYLDALDAAIFAGPLAGCNGLQETAAAARSAPPSQRPPRAADLLLDGLAVGYTDGFAAGIPTLKRALVAFRSPDLPEEEGLRWLWLTCRIARALWDEEAWEAIVTRFLQLARETGALSVLSLALSARTIAHVFAGELDAAEALGDELHGVTEATGSPFVPYGGLMLAAWRGREEAATDLIDTVLDEAVSRGEGLGLTVTGLATAVLNNGFGRYEEAMVAAERAGEHPEELNASTAWALVELVEAATRIGMPERADDALQQIAKSTGASGTDWGLGIEARCRALTSDGYAAERAYREAIERLGRTRVRGELARGHLLYGEWLRREGRRLDARVQLRTAYEMFTAMGMEAFARRAERELGATGETIRRRPAETGGELTAQEAQVARLVREGLTNPEIGARLFISPRTVEYHLHKIFGKLNITSRRQLRR</sequence>
<keyword evidence="1" id="KW-0547">Nucleotide-binding</keyword>